<sequence>MYKYYYCDKINDEIFNNKININKFNDLINKYKLVCKDDVKEYWINNVMILSNNSNLTFNKVIDKEILFDNNYLIQELVMSECKPFNFHNTDLELEYILYENIIDNIKIILKKYNDYITLEYETDNLINIDNFLY</sequence>
<protein>
    <submittedName>
        <fullName evidence="1">Uncharacterized protein</fullName>
    </submittedName>
</protein>
<dbReference type="AlphaFoldDB" id="A0A6C0C591"/>
<proteinExistence type="predicted"/>
<reference evidence="1" key="1">
    <citation type="journal article" date="2020" name="Nature">
        <title>Giant virus diversity and host interactions through global metagenomics.</title>
        <authorList>
            <person name="Schulz F."/>
            <person name="Roux S."/>
            <person name="Paez-Espino D."/>
            <person name="Jungbluth S."/>
            <person name="Walsh D.A."/>
            <person name="Denef V.J."/>
            <person name="McMahon K.D."/>
            <person name="Konstantinidis K.T."/>
            <person name="Eloe-Fadrosh E.A."/>
            <person name="Kyrpides N.C."/>
            <person name="Woyke T."/>
        </authorList>
    </citation>
    <scope>NUCLEOTIDE SEQUENCE</scope>
    <source>
        <strain evidence="1">GVMAG-M-3300020187-37</strain>
    </source>
</reference>
<dbReference type="EMBL" id="MN739345">
    <property type="protein sequence ID" value="QHS99580.1"/>
    <property type="molecule type" value="Genomic_DNA"/>
</dbReference>
<organism evidence="1">
    <name type="scientific">viral metagenome</name>
    <dbReference type="NCBI Taxonomy" id="1070528"/>
    <lineage>
        <taxon>unclassified sequences</taxon>
        <taxon>metagenomes</taxon>
        <taxon>organismal metagenomes</taxon>
    </lineage>
</organism>
<evidence type="ECO:0000313" key="1">
    <source>
        <dbReference type="EMBL" id="QHS99580.1"/>
    </source>
</evidence>
<name>A0A6C0C591_9ZZZZ</name>
<accession>A0A6C0C591</accession>